<dbReference type="Proteomes" id="UP000184233">
    <property type="component" value="Unassembled WGS sequence"/>
</dbReference>
<evidence type="ECO:0000256" key="4">
    <source>
        <dbReference type="ARBA" id="ARBA00022692"/>
    </source>
</evidence>
<proteinExistence type="inferred from homology"/>
<comment type="caution">
    <text evidence="11">The sequence shown here is derived from an EMBL/GenBank/DDBJ whole genome shotgun (WGS) entry which is preliminary data.</text>
</comment>
<comment type="similarity">
    <text evidence="8">Belongs to the exbB/tolQ family.</text>
</comment>
<keyword evidence="7 9" id="KW-0472">Membrane</keyword>
<feature type="transmembrane region" description="Helical" evidence="9">
    <location>
        <begin position="47"/>
        <end position="71"/>
    </location>
</feature>
<feature type="transmembrane region" description="Helical" evidence="9">
    <location>
        <begin position="166"/>
        <end position="189"/>
    </location>
</feature>
<evidence type="ECO:0000256" key="9">
    <source>
        <dbReference type="SAM" id="Phobius"/>
    </source>
</evidence>
<keyword evidence="5 8" id="KW-0653">Protein transport</keyword>
<comment type="subcellular location">
    <subcellularLocation>
        <location evidence="1">Cell membrane</location>
        <topology evidence="1">Multi-pass membrane protein</topology>
    </subcellularLocation>
    <subcellularLocation>
        <location evidence="8">Membrane</location>
        <topology evidence="8">Multi-pass membrane protein</topology>
    </subcellularLocation>
</comment>
<organism evidence="11 12">
    <name type="scientific">Candidatus Kapaibacterium thiocyanatum</name>
    <dbReference type="NCBI Taxonomy" id="1895771"/>
    <lineage>
        <taxon>Bacteria</taxon>
        <taxon>Pseudomonadati</taxon>
        <taxon>Candidatus Kapaibacteriota</taxon>
        <taxon>Candidatus Kapaibacteriia</taxon>
        <taxon>Candidatus Kapaibacteriales</taxon>
        <taxon>Candidatus Kapaibacteriaceae</taxon>
        <taxon>Candidatus Kapaibacterium</taxon>
    </lineage>
</organism>
<keyword evidence="6 9" id="KW-1133">Transmembrane helix</keyword>
<dbReference type="InterPro" id="IPR002898">
    <property type="entry name" value="MotA_ExbB_proton_chnl"/>
</dbReference>
<evidence type="ECO:0000313" key="12">
    <source>
        <dbReference type="Proteomes" id="UP000184233"/>
    </source>
</evidence>
<evidence type="ECO:0000256" key="7">
    <source>
        <dbReference type="ARBA" id="ARBA00023136"/>
    </source>
</evidence>
<sequence>MKNMTNVIITVACLVVAYLVFYLLLGADANFRDPKTGVVDMHNPQNMWGMIYTGGILVGLLIACLLLAITYTFERFLSIKKAEGKSNMHAFGKKIVELVGKGNYDAAIKECDTQRGSMANVLRAAVERYRAVEHDGKMNPDQKLADVQRVIDENMNLETPLLEKNLVMLSTVASISTMIGLLGTTIGMIKSFQALGAGGTVSAQMLSIGISEALYNTAGGLLAAILSIVAYNFFTTKVDNFVYTMDETILDLMETLSVRTGGNH</sequence>
<evidence type="ECO:0000256" key="6">
    <source>
        <dbReference type="ARBA" id="ARBA00022989"/>
    </source>
</evidence>
<keyword evidence="2 8" id="KW-0813">Transport</keyword>
<dbReference type="PANTHER" id="PTHR30625:SF15">
    <property type="entry name" value="BIOPOLYMER TRANSPORT PROTEIN EXBB"/>
    <property type="match status" value="1"/>
</dbReference>
<evidence type="ECO:0000256" key="5">
    <source>
        <dbReference type="ARBA" id="ARBA00022927"/>
    </source>
</evidence>
<accession>A0A1M3L2K2</accession>
<evidence type="ECO:0000259" key="10">
    <source>
        <dbReference type="Pfam" id="PF01618"/>
    </source>
</evidence>
<dbReference type="InterPro" id="IPR050790">
    <property type="entry name" value="ExbB/TolQ_transport"/>
</dbReference>
<dbReference type="Pfam" id="PF01618">
    <property type="entry name" value="MotA_ExbB"/>
    <property type="match status" value="1"/>
</dbReference>
<keyword evidence="3" id="KW-1003">Cell membrane</keyword>
<dbReference type="AlphaFoldDB" id="A0A1M3L2K2"/>
<name>A0A1M3L2K2_9BACT</name>
<reference evidence="11 12" key="1">
    <citation type="submission" date="2016-09" db="EMBL/GenBank/DDBJ databases">
        <title>Genome-resolved meta-omics ties microbial dynamics to process performance in biotechnology for thiocyanate degradation.</title>
        <authorList>
            <person name="Kantor R.S."/>
            <person name="Huddy R.J."/>
            <person name="Iyer R."/>
            <person name="Thomas B.C."/>
            <person name="Brown C.T."/>
            <person name="Anantharaman K."/>
            <person name="Tringe S."/>
            <person name="Hettich R.L."/>
            <person name="Harrison S.T."/>
            <person name="Banfield J.F."/>
        </authorList>
    </citation>
    <scope>NUCLEOTIDE SEQUENCE [LARGE SCALE GENOMIC DNA]</scope>
    <source>
        <strain evidence="11">59-99</strain>
    </source>
</reference>
<dbReference type="STRING" id="1895771.BGO89_02650"/>
<dbReference type="EMBL" id="MKVH01000013">
    <property type="protein sequence ID" value="OJX59336.1"/>
    <property type="molecule type" value="Genomic_DNA"/>
</dbReference>
<evidence type="ECO:0000256" key="2">
    <source>
        <dbReference type="ARBA" id="ARBA00022448"/>
    </source>
</evidence>
<dbReference type="GO" id="GO:0005886">
    <property type="term" value="C:plasma membrane"/>
    <property type="evidence" value="ECO:0007669"/>
    <property type="project" value="UniProtKB-SubCell"/>
</dbReference>
<evidence type="ECO:0000256" key="8">
    <source>
        <dbReference type="RuleBase" id="RU004057"/>
    </source>
</evidence>
<evidence type="ECO:0000256" key="3">
    <source>
        <dbReference type="ARBA" id="ARBA00022475"/>
    </source>
</evidence>
<keyword evidence="4 9" id="KW-0812">Transmembrane</keyword>
<feature type="domain" description="MotA/TolQ/ExbB proton channel" evidence="10">
    <location>
        <begin position="120"/>
        <end position="246"/>
    </location>
</feature>
<feature type="transmembrane region" description="Helical" evidence="9">
    <location>
        <begin position="7"/>
        <end position="27"/>
    </location>
</feature>
<evidence type="ECO:0000256" key="1">
    <source>
        <dbReference type="ARBA" id="ARBA00004651"/>
    </source>
</evidence>
<protein>
    <recommendedName>
        <fullName evidence="10">MotA/TolQ/ExbB proton channel domain-containing protein</fullName>
    </recommendedName>
</protein>
<gene>
    <name evidence="11" type="ORF">BGO89_02650</name>
</gene>
<evidence type="ECO:0000313" key="11">
    <source>
        <dbReference type="EMBL" id="OJX59336.1"/>
    </source>
</evidence>
<dbReference type="GO" id="GO:0017038">
    <property type="term" value="P:protein import"/>
    <property type="evidence" value="ECO:0007669"/>
    <property type="project" value="TreeGrafter"/>
</dbReference>
<feature type="transmembrane region" description="Helical" evidence="9">
    <location>
        <begin position="213"/>
        <end position="234"/>
    </location>
</feature>
<dbReference type="PANTHER" id="PTHR30625">
    <property type="entry name" value="PROTEIN TOLQ"/>
    <property type="match status" value="1"/>
</dbReference>